<dbReference type="EMBL" id="JACATZ010000001">
    <property type="protein sequence ID" value="NWJ44667.1"/>
    <property type="molecule type" value="Genomic_DNA"/>
</dbReference>
<dbReference type="EMBL" id="CP128399">
    <property type="protein sequence ID" value="WJW66556.1"/>
    <property type="molecule type" value="Genomic_DNA"/>
</dbReference>
<reference evidence="1 3" key="1">
    <citation type="submission" date="2020-06" db="EMBL/GenBank/DDBJ databases">
        <title>Anoxygenic phototrophic Chloroflexota member uses a Type I reaction center.</title>
        <authorList>
            <person name="Tsuji J.M."/>
            <person name="Shaw N.A."/>
            <person name="Nagashima S."/>
            <person name="Venkiteswaran J."/>
            <person name="Schiff S.L."/>
            <person name="Hanada S."/>
            <person name="Tank M."/>
            <person name="Neufeld J.D."/>
        </authorList>
    </citation>
    <scope>NUCLEOTIDE SEQUENCE [LARGE SCALE GENOMIC DNA]</scope>
    <source>
        <strain evidence="1">L227-S17</strain>
    </source>
</reference>
<evidence type="ECO:0000313" key="1">
    <source>
        <dbReference type="EMBL" id="NWJ44667.1"/>
    </source>
</evidence>
<protein>
    <submittedName>
        <fullName evidence="1">Uncharacterized protein</fullName>
    </submittedName>
</protein>
<keyword evidence="4" id="KW-1185">Reference proteome</keyword>
<sequence>MYVKWVIRRHKNEDLAKITFYDAYLVQSYKNGAGEPRQRTIAYLGNLRLINGSFPVIERALFYTRMEEYLRHEVPPELFTEEERIKLYTGLAEVAPAPTEEEIQQGSEIHAVWHANYFQAHSLSPSSPGAPFSFFEEDQEEHEVSQFDLPVDRGTMLGKLGSKLDMPNK</sequence>
<accession>A0A8T7LUX8</accession>
<evidence type="ECO:0000313" key="2">
    <source>
        <dbReference type="EMBL" id="WJW66556.1"/>
    </source>
</evidence>
<proteinExistence type="predicted"/>
<dbReference type="Proteomes" id="UP001431572">
    <property type="component" value="Chromosome 1"/>
</dbReference>
<dbReference type="Proteomes" id="UP000521676">
    <property type="component" value="Unassembled WGS sequence"/>
</dbReference>
<dbReference type="RefSeq" id="WP_341468445.1">
    <property type="nucleotide sequence ID" value="NZ_CP128399.1"/>
</dbReference>
<gene>
    <name evidence="1" type="ORF">HXX08_02195</name>
    <name evidence="2" type="ORF">OZ401_002359</name>
</gene>
<evidence type="ECO:0000313" key="3">
    <source>
        <dbReference type="Proteomes" id="UP000521676"/>
    </source>
</evidence>
<evidence type="ECO:0000313" key="4">
    <source>
        <dbReference type="Proteomes" id="UP001431572"/>
    </source>
</evidence>
<dbReference type="AlphaFoldDB" id="A0A8T7LUX8"/>
<reference evidence="2" key="2">
    <citation type="journal article" date="2024" name="Nature">
        <title>Anoxygenic phototroph of the Chloroflexota uses a type I reaction centre.</title>
        <authorList>
            <person name="Tsuji J.M."/>
            <person name="Shaw N.A."/>
            <person name="Nagashima S."/>
            <person name="Venkiteswaran J.J."/>
            <person name="Schiff S.L."/>
            <person name="Watanabe T."/>
            <person name="Fukui M."/>
            <person name="Hanada S."/>
            <person name="Tank M."/>
            <person name="Neufeld J.D."/>
        </authorList>
    </citation>
    <scope>NUCLEOTIDE SEQUENCE</scope>
    <source>
        <strain evidence="2">L227-S17</strain>
    </source>
</reference>
<organism evidence="1 3">
    <name type="scientific">Candidatus Chlorohelix allophototropha</name>
    <dbReference type="NCBI Taxonomy" id="3003348"/>
    <lineage>
        <taxon>Bacteria</taxon>
        <taxon>Bacillati</taxon>
        <taxon>Chloroflexota</taxon>
        <taxon>Chloroflexia</taxon>
        <taxon>Candidatus Chloroheliales</taxon>
        <taxon>Candidatus Chloroheliaceae</taxon>
        <taxon>Candidatus Chlorohelix</taxon>
    </lineage>
</organism>
<name>A0A8T7LUX8_9CHLR</name>